<dbReference type="AlphaFoldDB" id="A0AAD3S7J0"/>
<dbReference type="Proteomes" id="UP001279734">
    <property type="component" value="Unassembled WGS sequence"/>
</dbReference>
<reference evidence="1" key="1">
    <citation type="submission" date="2023-05" db="EMBL/GenBank/DDBJ databases">
        <title>Nepenthes gracilis genome sequencing.</title>
        <authorList>
            <person name="Fukushima K."/>
        </authorList>
    </citation>
    <scope>NUCLEOTIDE SEQUENCE</scope>
    <source>
        <strain evidence="1">SING2019-196</strain>
    </source>
</reference>
<accession>A0AAD3S7J0</accession>
<name>A0AAD3S7J0_NEPGR</name>
<protein>
    <submittedName>
        <fullName evidence="1">Uncharacterized protein</fullName>
    </submittedName>
</protein>
<evidence type="ECO:0000313" key="1">
    <source>
        <dbReference type="EMBL" id="GMH05962.1"/>
    </source>
</evidence>
<keyword evidence="2" id="KW-1185">Reference proteome</keyword>
<proteinExistence type="predicted"/>
<comment type="caution">
    <text evidence="1">The sequence shown here is derived from an EMBL/GenBank/DDBJ whole genome shotgun (WGS) entry which is preliminary data.</text>
</comment>
<evidence type="ECO:0000313" key="2">
    <source>
        <dbReference type="Proteomes" id="UP001279734"/>
    </source>
</evidence>
<gene>
    <name evidence="1" type="ORF">Nepgr_007802</name>
</gene>
<organism evidence="1 2">
    <name type="scientific">Nepenthes gracilis</name>
    <name type="common">Slender pitcher plant</name>
    <dbReference type="NCBI Taxonomy" id="150966"/>
    <lineage>
        <taxon>Eukaryota</taxon>
        <taxon>Viridiplantae</taxon>
        <taxon>Streptophyta</taxon>
        <taxon>Embryophyta</taxon>
        <taxon>Tracheophyta</taxon>
        <taxon>Spermatophyta</taxon>
        <taxon>Magnoliopsida</taxon>
        <taxon>eudicotyledons</taxon>
        <taxon>Gunneridae</taxon>
        <taxon>Pentapetalae</taxon>
        <taxon>Caryophyllales</taxon>
        <taxon>Nepenthaceae</taxon>
        <taxon>Nepenthes</taxon>
    </lineage>
</organism>
<sequence>MLLRLVFLIVDLSSRSDVDAPSVGVWSDLWISFWLYEFVEAVSLWVVLCSLLLGERAGYAVDAGKLLA</sequence>
<dbReference type="EMBL" id="BSYO01000006">
    <property type="protein sequence ID" value="GMH05962.1"/>
    <property type="molecule type" value="Genomic_DNA"/>
</dbReference>